<dbReference type="InterPro" id="IPR011545">
    <property type="entry name" value="DEAD/DEAH_box_helicase_dom"/>
</dbReference>
<keyword evidence="6" id="KW-0347">Helicase</keyword>
<dbReference type="PROSITE" id="PS51194">
    <property type="entry name" value="HELICASE_CTER"/>
    <property type="match status" value="1"/>
</dbReference>
<keyword evidence="2" id="KW-0067">ATP-binding</keyword>
<evidence type="ECO:0000259" key="5">
    <source>
        <dbReference type="PROSITE" id="PS51194"/>
    </source>
</evidence>
<dbReference type="PANTHER" id="PTHR47957">
    <property type="entry name" value="ATP-DEPENDENT HELICASE HRQ1"/>
    <property type="match status" value="1"/>
</dbReference>
<proteinExistence type="predicted"/>
<evidence type="ECO:0000313" key="6">
    <source>
        <dbReference type="EMBL" id="RIH74716.1"/>
    </source>
</evidence>
<feature type="region of interest" description="Disordered" evidence="3">
    <location>
        <begin position="640"/>
        <end position="660"/>
    </location>
</feature>
<gene>
    <name evidence="6" type="ORF">Mcate_02584</name>
</gene>
<dbReference type="GO" id="GO:0005524">
    <property type="term" value="F:ATP binding"/>
    <property type="evidence" value="ECO:0007669"/>
    <property type="project" value="UniProtKB-KW"/>
</dbReference>
<dbReference type="GO" id="GO:0003676">
    <property type="term" value="F:nucleic acid binding"/>
    <property type="evidence" value="ECO:0007669"/>
    <property type="project" value="InterPro"/>
</dbReference>
<dbReference type="Pfam" id="PF00271">
    <property type="entry name" value="Helicase_C"/>
    <property type="match status" value="1"/>
</dbReference>
<dbReference type="RefSeq" id="WP_027888910.1">
    <property type="nucleotide sequence ID" value="NZ_JBHSXZ010000046.1"/>
</dbReference>
<dbReference type="SMART" id="SM00487">
    <property type="entry name" value="DEXDc"/>
    <property type="match status" value="1"/>
</dbReference>
<dbReference type="Gene3D" id="3.40.50.300">
    <property type="entry name" value="P-loop containing nucleotide triphosphate hydrolases"/>
    <property type="match status" value="2"/>
</dbReference>
<comment type="caution">
    <text evidence="6">The sequence shown here is derived from an EMBL/GenBank/DDBJ whole genome shotgun (WGS) entry which is preliminary data.</text>
</comment>
<dbReference type="SUPFAM" id="SSF52540">
    <property type="entry name" value="P-loop containing nucleoside triphosphate hydrolases"/>
    <property type="match status" value="1"/>
</dbReference>
<feature type="domain" description="Helicase ATP-binding" evidence="4">
    <location>
        <begin position="102"/>
        <end position="383"/>
    </location>
</feature>
<dbReference type="InterPro" id="IPR014001">
    <property type="entry name" value="Helicase_ATP-bd"/>
</dbReference>
<protein>
    <submittedName>
        <fullName evidence="6">Helicase/secretion neighborhood putative DEAH-box helicase</fullName>
    </submittedName>
</protein>
<dbReference type="GO" id="GO:0043138">
    <property type="term" value="F:3'-5' DNA helicase activity"/>
    <property type="evidence" value="ECO:0007669"/>
    <property type="project" value="TreeGrafter"/>
</dbReference>
<dbReference type="PROSITE" id="PS51192">
    <property type="entry name" value="HELICASE_ATP_BIND_1"/>
    <property type="match status" value="1"/>
</dbReference>
<dbReference type="PANTHER" id="PTHR47957:SF3">
    <property type="entry name" value="ATP-DEPENDENT HELICASE HRQ1"/>
    <property type="match status" value="1"/>
</dbReference>
<evidence type="ECO:0000256" key="1">
    <source>
        <dbReference type="ARBA" id="ARBA00022741"/>
    </source>
</evidence>
<evidence type="ECO:0000313" key="7">
    <source>
        <dbReference type="Proteomes" id="UP000266089"/>
    </source>
</evidence>
<evidence type="ECO:0000256" key="2">
    <source>
        <dbReference type="ARBA" id="ARBA00022840"/>
    </source>
</evidence>
<sequence length="1807" mass="203955">MNLTPSQAFHHIKESLAQYLETQYKISHPAIYAERGHILRDKGVIAQTPFIEATPSFMAGHKLAELEDLAPDKVPLGLAELMRHGVPVDKFPLYAHQEQALLSAMSDQPNLLVATGTGSGKTEAFLLPILADILREAKTWEAPSGQARPGEYDTANNLWLHSRRHERRPAAVRAIVLYPMNALVNDQLTRLRRVLARGDSPDWQRSNLNGNVIHFGMYTSITRLSGLWTQKQRRDRMAEYLKDVEEDWARLTPDLRDTGGWPRPSSPEMLCRWDMQAAPPDILVTNYSMLEYMLVRPIENHIFELTRRWLESNPEARLTLVLDEAHTYTGAKGTEVAYLVRRLKERLGLEAGSAQFRAIATTASVPPGADDELKQFVSDLFGEPAARFTLVRAAHRPTRPDERPKDLRTLEAYETFQRNFRLQEPWPAIEQLAQDLDLGAVDHTVKPEVALYRLLDQDPYIEWVRQRTARKATPLDQLAQECWGEVGTKEQRERATAGVLAAGSFARSDENKDTPPLLSMRVHAFFRGIPGLWACMDPNCAECSPGEDRPVGKLYTEPRPWCDCGARVLEVFTCRHCGLLFLGGIPDQAKGSLWPWSDDLSGERQNLKEFRLFGVEAPDADAVPQYRSTRTTLHVAKDDPHARPSFEINPTRDKNNVEISPFPNQCPRCRRYRQPGADGREVIEPLRTKGVQSFAVIVEESFRNQPRSSSQGPNYGRKAMLFSDSRRQASTLAASLKQNHMADLFRQLLYRVLHTCERCNGSGEIEERGEFRIGQPRTVRRVPCPGCEGTGRAANPAPKDYKTLKGQVIELQLERAINPTGERVPDFFARYEAGDPKWSEEAEKHFDVALLREITEEQFSLEPLGLAKWRVPLNSEIGNFDALTGEESKLLIQSVTRLLATENIVTAPEPHKPWAWDYTLVQDHERRVLYRGERMLDYEFGTAVPFNRLQHRKLGRYIAAIGRKLLQLGRLDGPAGLERWAEKLENDLWEALNQLSILEDSGRSIPKARYQKPKGIRLNRFVLYPIGAQVARCRSCTYVMSEALLNTCIRCGQETEQVPVESIRNYFRQASLYALPGSPFDDPFPLRASEHTAQVASKEARDEERWFQDFFHGDQNRLDRRVDVLSVTTTMEMGIDIGSLLFVGLRNVPPTVANYQQRAGRAGRRGSALATVFTFAQNRSHDQYYFDRPPEIVSDPPRVPSLHLENEVIARRHVRSLVLQSFFSHHRQELGAGLFASWGTVAEFGSNQTADQMRQYLATNRATLIERSKRVVHPKFFSEIPGWLDALVDEVQEVVIQRFPNDELFQVLIRSGFLPSYAFPIDVVSLTIPNDTAVGEDEEYETANVMQRELKIAIAEYAPGAEVVRQSNQVTYKYKSVGVHAPFEREPDYSAEGILVECRDCRAVSLLQVEATPPDRCEVCGGFDLDLLHYLRPKGFTVDGALPDSGRQVYIANEGEERSGQASPARLLTGETAFSIGHSRAPYANRLYTNVRVGDLVISNRGPNPRFPGYLICPTCGRALDPNDPQPHKRPADVPPHFPPRGPRRGSWCPTRPPYTNQVILAHPFRSEVILLASDLPDSLDAPFNEPSGQSIWYSFGTLVANAATRVLQIDPGELKIGVRPVQRAPGRIHGEVFLYDDVPGGAGYARAVDRKLEEILEKALQLGRQCKNPHCAGACYQCLFDYRNQTLHPILDRHLGADLLNYLLQGSLPKLDQHRIDACGRALAEYAKADWKVHLGTEIGGIYFPVVLERASGEQVGLWVIHPLIARPSLEARQQILAEHGIRCAVFTSFDLERRPFWVLNQLARS</sequence>
<dbReference type="EMBL" id="QWKX01000097">
    <property type="protein sequence ID" value="RIH74716.1"/>
    <property type="molecule type" value="Genomic_DNA"/>
</dbReference>
<dbReference type="InterPro" id="IPR027417">
    <property type="entry name" value="P-loop_NTPase"/>
</dbReference>
<dbReference type="GO" id="GO:0006289">
    <property type="term" value="P:nucleotide-excision repair"/>
    <property type="evidence" value="ECO:0007669"/>
    <property type="project" value="TreeGrafter"/>
</dbReference>
<dbReference type="OrthoDB" id="9774462at2"/>
<accession>A0A399DRK4</accession>
<feature type="region of interest" description="Disordered" evidence="3">
    <location>
        <begin position="1522"/>
        <end position="1547"/>
    </location>
</feature>
<name>A0A399DRK4_9DEIN</name>
<dbReference type="InterPro" id="IPR018973">
    <property type="entry name" value="MZB"/>
</dbReference>
<keyword evidence="6" id="KW-0378">Hydrolase</keyword>
<keyword evidence="1" id="KW-0547">Nucleotide-binding</keyword>
<dbReference type="Proteomes" id="UP000266089">
    <property type="component" value="Unassembled WGS sequence"/>
</dbReference>
<evidence type="ECO:0000256" key="3">
    <source>
        <dbReference type="SAM" id="MobiDB-lite"/>
    </source>
</evidence>
<dbReference type="SMART" id="SM00490">
    <property type="entry name" value="HELICc"/>
    <property type="match status" value="1"/>
</dbReference>
<dbReference type="Pfam" id="PF09369">
    <property type="entry name" value="MZB"/>
    <property type="match status" value="1"/>
</dbReference>
<feature type="compositionally biased region" description="Basic and acidic residues" evidence="3">
    <location>
        <begin position="640"/>
        <end position="656"/>
    </location>
</feature>
<dbReference type="KEGG" id="mtai:Mtai_v1c28720"/>
<feature type="domain" description="Helicase C-terminal" evidence="5">
    <location>
        <begin position="976"/>
        <end position="1210"/>
    </location>
</feature>
<evidence type="ECO:0000259" key="4">
    <source>
        <dbReference type="PROSITE" id="PS51192"/>
    </source>
</evidence>
<reference evidence="6 7" key="1">
    <citation type="submission" date="2018-08" db="EMBL/GenBank/DDBJ databases">
        <title>Meiothermus cateniformans JCM 15151 genome sequencing project.</title>
        <authorList>
            <person name="Da Costa M.S."/>
            <person name="Albuquerque L."/>
            <person name="Raposo P."/>
            <person name="Froufe H.J.C."/>
            <person name="Barroso C.S."/>
            <person name="Egas C."/>
        </authorList>
    </citation>
    <scope>NUCLEOTIDE SEQUENCE [LARGE SCALE GENOMIC DNA]</scope>
    <source>
        <strain evidence="6 7">JCM 15151</strain>
    </source>
</reference>
<dbReference type="GO" id="GO:0036297">
    <property type="term" value="P:interstrand cross-link repair"/>
    <property type="evidence" value="ECO:0007669"/>
    <property type="project" value="TreeGrafter"/>
</dbReference>
<organism evidence="6 7">
    <name type="scientific">Meiothermus taiwanensis</name>
    <dbReference type="NCBI Taxonomy" id="172827"/>
    <lineage>
        <taxon>Bacteria</taxon>
        <taxon>Thermotogati</taxon>
        <taxon>Deinococcota</taxon>
        <taxon>Deinococci</taxon>
        <taxon>Thermales</taxon>
        <taxon>Thermaceae</taxon>
        <taxon>Meiothermus</taxon>
    </lineage>
</organism>
<dbReference type="Pfam" id="PF00270">
    <property type="entry name" value="DEAD"/>
    <property type="match status" value="1"/>
</dbReference>
<dbReference type="InterPro" id="IPR001650">
    <property type="entry name" value="Helicase_C-like"/>
</dbReference>